<dbReference type="AlphaFoldDB" id="A0A4Q1CA48"/>
<gene>
    <name evidence="2" type="ORF">ESB00_08375</name>
</gene>
<organism evidence="2 3">
    <name type="scientific">Oleiharenicola lentus</name>
    <dbReference type="NCBI Taxonomy" id="2508720"/>
    <lineage>
        <taxon>Bacteria</taxon>
        <taxon>Pseudomonadati</taxon>
        <taxon>Verrucomicrobiota</taxon>
        <taxon>Opitutia</taxon>
        <taxon>Opitutales</taxon>
        <taxon>Opitutaceae</taxon>
        <taxon>Oleiharenicola</taxon>
    </lineage>
</organism>
<feature type="region of interest" description="Disordered" evidence="1">
    <location>
        <begin position="371"/>
        <end position="406"/>
    </location>
</feature>
<proteinExistence type="predicted"/>
<protein>
    <submittedName>
        <fullName evidence="2">Uncharacterized protein</fullName>
    </submittedName>
</protein>
<dbReference type="RefSeq" id="WP_129047250.1">
    <property type="nucleotide sequence ID" value="NZ_SDHX01000001.1"/>
</dbReference>
<name>A0A4Q1CA48_9BACT</name>
<reference evidence="2 3" key="1">
    <citation type="submission" date="2019-01" db="EMBL/GenBank/DDBJ databases">
        <title>Lacunisphaera sp. strain TWA-58.</title>
        <authorList>
            <person name="Chen W.-M."/>
        </authorList>
    </citation>
    <scope>NUCLEOTIDE SEQUENCE [LARGE SCALE GENOMIC DNA]</scope>
    <source>
        <strain evidence="2 3">TWA-58</strain>
    </source>
</reference>
<feature type="compositionally biased region" description="Pro residues" evidence="1">
    <location>
        <begin position="378"/>
        <end position="394"/>
    </location>
</feature>
<dbReference type="OrthoDB" id="611427at2"/>
<dbReference type="Proteomes" id="UP000290218">
    <property type="component" value="Unassembled WGS sequence"/>
</dbReference>
<evidence type="ECO:0000313" key="3">
    <source>
        <dbReference type="Proteomes" id="UP000290218"/>
    </source>
</evidence>
<comment type="caution">
    <text evidence="2">The sequence shown here is derived from an EMBL/GenBank/DDBJ whole genome shotgun (WGS) entry which is preliminary data.</text>
</comment>
<evidence type="ECO:0000256" key="1">
    <source>
        <dbReference type="SAM" id="MobiDB-lite"/>
    </source>
</evidence>
<accession>A0A4Q1CA48</accession>
<evidence type="ECO:0000313" key="2">
    <source>
        <dbReference type="EMBL" id="RXK55884.1"/>
    </source>
</evidence>
<sequence length="406" mass="43054">MHENNLRIALPRLRQRISRLGLVAEEDLTWNEWLAATMVLQPETTPRVFLTAAGLNTRTSHAFQASRSRPLAEWVEPSRSFALTDTEHTAALAARRTAVQTEFGRWGALSVPNGYSYIPSFVFDAVKPLNVWHPTEAQRTTADATLPSLIAGTRTRQFHDALPLTVTALQRPGYYAVAATGRIRVPRQAYGLGLLSHPRFGVAVQSVADPLASAAWIGGTRRAGVTSGATYETSNLTATTTVAGLVQTPAVGARTLPEGDCTITYPLESAGTRLGQKTLTFGADRIDVSVEHSGGFQELLPLAHASDASVITTANRLELRRPNGSGFFLEVTSSGATFTAGGTSVLTTGLVRRLVTINATGQLTYRLTFNASSTGGGTPPPVPSPTPTPAPPGPAVVVAEPRPGLS</sequence>
<keyword evidence="3" id="KW-1185">Reference proteome</keyword>
<dbReference type="EMBL" id="SDHX01000001">
    <property type="protein sequence ID" value="RXK55884.1"/>
    <property type="molecule type" value="Genomic_DNA"/>
</dbReference>